<evidence type="ECO:0000313" key="3">
    <source>
        <dbReference type="Proteomes" id="UP000199642"/>
    </source>
</evidence>
<dbReference type="OrthoDB" id="9778168at2"/>
<dbReference type="InterPro" id="IPR027417">
    <property type="entry name" value="P-loop_NTPase"/>
</dbReference>
<sequence>MQIYPRSIHTVFEKKLRPNKVLMLIGPRRVGKTAFIRHFISQWKSEETLILNGDDVLDAALIKERSVANYTRLMTGKGLLVIDEAQHIPDIGMALKLIVDSIEGIHVIATGSSAFDLHQQLGEPLVGRKNTVYLFPLAQMEFKELEGYKTTLEKREERLIFGGYPELSQYPDWKDKEDYLYQIMNNYLLKDILMIDGVKNSEKLYSLLRLIAFQIGKEVSLEELGRQLGMSKNTVERYLDMLSKVFVVYRIGGFSKNLRKEIVKSSRWYFFDNGVRNALIQNFNRLNLRSDVGELWENYLAAERLKFQSYTQIHCNNYFWRTYDQQELDWIEEEGDKLRSYEFKYTLNKTPKAPAAWAKAYPDASFEVIHSGNYLDWIGG</sequence>
<dbReference type="InterPro" id="IPR003593">
    <property type="entry name" value="AAA+_ATPase"/>
</dbReference>
<reference evidence="3" key="1">
    <citation type="submission" date="2016-10" db="EMBL/GenBank/DDBJ databases">
        <authorList>
            <person name="Varghese N."/>
            <person name="Submissions S."/>
        </authorList>
    </citation>
    <scope>NUCLEOTIDE SEQUENCE [LARGE SCALE GENOMIC DNA]</scope>
    <source>
        <strain evidence="3">DSM 19315</strain>
    </source>
</reference>
<dbReference type="InterPro" id="IPR025420">
    <property type="entry name" value="DUF4143"/>
</dbReference>
<protein>
    <recommendedName>
        <fullName evidence="1">AAA+ ATPase domain-containing protein</fullName>
    </recommendedName>
</protein>
<proteinExistence type="predicted"/>
<dbReference type="Proteomes" id="UP000199642">
    <property type="component" value="Unassembled WGS sequence"/>
</dbReference>
<dbReference type="SMART" id="SM00382">
    <property type="entry name" value="AAA"/>
    <property type="match status" value="1"/>
</dbReference>
<dbReference type="STRING" id="435880.SAMN04487988_108106"/>
<keyword evidence="3" id="KW-1185">Reference proteome</keyword>
<organism evidence="2 3">
    <name type="scientific">Algoriphagus hitonicola</name>
    <dbReference type="NCBI Taxonomy" id="435880"/>
    <lineage>
        <taxon>Bacteria</taxon>
        <taxon>Pseudomonadati</taxon>
        <taxon>Bacteroidota</taxon>
        <taxon>Cytophagia</taxon>
        <taxon>Cytophagales</taxon>
        <taxon>Cyclobacteriaceae</taxon>
        <taxon>Algoriphagus</taxon>
    </lineage>
</organism>
<dbReference type="PANTHER" id="PTHR43566">
    <property type="entry name" value="CONSERVED PROTEIN"/>
    <property type="match status" value="1"/>
</dbReference>
<dbReference type="RefSeq" id="WP_092792004.1">
    <property type="nucleotide sequence ID" value="NZ_FOPC01000008.1"/>
</dbReference>
<accession>A0A1I2USK6</accession>
<dbReference type="EMBL" id="FOPC01000008">
    <property type="protein sequence ID" value="SFG80032.1"/>
    <property type="molecule type" value="Genomic_DNA"/>
</dbReference>
<dbReference type="SUPFAM" id="SSF52540">
    <property type="entry name" value="P-loop containing nucleoside triphosphate hydrolases"/>
    <property type="match status" value="1"/>
</dbReference>
<gene>
    <name evidence="2" type="ORF">SAMN04487988_108106</name>
</gene>
<dbReference type="InterPro" id="IPR041682">
    <property type="entry name" value="AAA_14"/>
</dbReference>
<feature type="domain" description="AAA+ ATPase" evidence="1">
    <location>
        <begin position="18"/>
        <end position="137"/>
    </location>
</feature>
<evidence type="ECO:0000313" key="2">
    <source>
        <dbReference type="EMBL" id="SFG80032.1"/>
    </source>
</evidence>
<dbReference type="PANTHER" id="PTHR43566:SF1">
    <property type="entry name" value="AAA+ ATPASE DOMAIN-CONTAINING PROTEIN"/>
    <property type="match status" value="1"/>
</dbReference>
<dbReference type="Pfam" id="PF13635">
    <property type="entry name" value="DUF4143"/>
    <property type="match status" value="1"/>
</dbReference>
<evidence type="ECO:0000259" key="1">
    <source>
        <dbReference type="SMART" id="SM00382"/>
    </source>
</evidence>
<name>A0A1I2USK6_9BACT</name>
<dbReference type="Gene3D" id="3.40.50.300">
    <property type="entry name" value="P-loop containing nucleotide triphosphate hydrolases"/>
    <property type="match status" value="1"/>
</dbReference>
<dbReference type="AlphaFoldDB" id="A0A1I2USK6"/>
<dbReference type="Pfam" id="PF13173">
    <property type="entry name" value="AAA_14"/>
    <property type="match status" value="1"/>
</dbReference>